<evidence type="ECO:0000313" key="1">
    <source>
        <dbReference type="EMBL" id="KAH7959989.1"/>
    </source>
</evidence>
<gene>
    <name evidence="1" type="ORF">HPB49_015842</name>
</gene>
<name>A0ACB8D685_DERSI</name>
<reference evidence="1" key="1">
    <citation type="submission" date="2020-05" db="EMBL/GenBank/DDBJ databases">
        <title>Large-scale comparative analyses of tick genomes elucidate their genetic diversity and vector capacities.</title>
        <authorList>
            <person name="Jia N."/>
            <person name="Wang J."/>
            <person name="Shi W."/>
            <person name="Du L."/>
            <person name="Sun Y."/>
            <person name="Zhan W."/>
            <person name="Jiang J."/>
            <person name="Wang Q."/>
            <person name="Zhang B."/>
            <person name="Ji P."/>
            <person name="Sakyi L.B."/>
            <person name="Cui X."/>
            <person name="Yuan T."/>
            <person name="Jiang B."/>
            <person name="Yang W."/>
            <person name="Lam T.T.-Y."/>
            <person name="Chang Q."/>
            <person name="Ding S."/>
            <person name="Wang X."/>
            <person name="Zhu J."/>
            <person name="Ruan X."/>
            <person name="Zhao L."/>
            <person name="Wei J."/>
            <person name="Que T."/>
            <person name="Du C."/>
            <person name="Cheng J."/>
            <person name="Dai P."/>
            <person name="Han X."/>
            <person name="Huang E."/>
            <person name="Gao Y."/>
            <person name="Liu J."/>
            <person name="Shao H."/>
            <person name="Ye R."/>
            <person name="Li L."/>
            <person name="Wei W."/>
            <person name="Wang X."/>
            <person name="Wang C."/>
            <person name="Yang T."/>
            <person name="Huo Q."/>
            <person name="Li W."/>
            <person name="Guo W."/>
            <person name="Chen H."/>
            <person name="Zhou L."/>
            <person name="Ni X."/>
            <person name="Tian J."/>
            <person name="Zhou Y."/>
            <person name="Sheng Y."/>
            <person name="Liu T."/>
            <person name="Pan Y."/>
            <person name="Xia L."/>
            <person name="Li J."/>
            <person name="Zhao F."/>
            <person name="Cao W."/>
        </authorList>
    </citation>
    <scope>NUCLEOTIDE SEQUENCE</scope>
    <source>
        <strain evidence="1">Dsil-2018</strain>
    </source>
</reference>
<proteinExistence type="predicted"/>
<keyword evidence="2" id="KW-1185">Reference proteome</keyword>
<dbReference type="Proteomes" id="UP000821865">
    <property type="component" value="Chromosome 3"/>
</dbReference>
<accession>A0ACB8D685</accession>
<evidence type="ECO:0000313" key="2">
    <source>
        <dbReference type="Proteomes" id="UP000821865"/>
    </source>
</evidence>
<comment type="caution">
    <text evidence="1">The sequence shown here is derived from an EMBL/GenBank/DDBJ whole genome shotgun (WGS) entry which is preliminary data.</text>
</comment>
<organism evidence="1 2">
    <name type="scientific">Dermacentor silvarum</name>
    <name type="common">Tick</name>
    <dbReference type="NCBI Taxonomy" id="543639"/>
    <lineage>
        <taxon>Eukaryota</taxon>
        <taxon>Metazoa</taxon>
        <taxon>Ecdysozoa</taxon>
        <taxon>Arthropoda</taxon>
        <taxon>Chelicerata</taxon>
        <taxon>Arachnida</taxon>
        <taxon>Acari</taxon>
        <taxon>Parasitiformes</taxon>
        <taxon>Ixodida</taxon>
        <taxon>Ixodoidea</taxon>
        <taxon>Ixodidae</taxon>
        <taxon>Rhipicephalinae</taxon>
        <taxon>Dermacentor</taxon>
    </lineage>
</organism>
<dbReference type="EMBL" id="CM023472">
    <property type="protein sequence ID" value="KAH7959989.1"/>
    <property type="molecule type" value="Genomic_DNA"/>
</dbReference>
<protein>
    <submittedName>
        <fullName evidence="1">Uncharacterized protein</fullName>
    </submittedName>
</protein>
<sequence length="220" mass="24465">MGRCCVSGCRSKYDSGPKVRVFGFPKDEARKKSWIRAIPRKYFTPSKHSKTKRGKLPAVCSSDFWTIKANVRCIMFLRIEDNPSPHEYGCGIANLSRGGLKFPQPCTVHIVLVMTLVEKLTKAEDAKLFVASDNQRGIVSSIATSLWGDVELETCENSYTSETLVRHELRVPDAVLLAEGGRHQRQQRRTASAERAERCSTARQQRAPESRAQGVVVGGA</sequence>